<proteinExistence type="predicted"/>
<name>A0A1X7SPC0_AMPQE</name>
<protein>
    <submittedName>
        <fullName evidence="1">Uncharacterized protein</fullName>
    </submittedName>
</protein>
<accession>A0A1X7SPC0</accession>
<dbReference type="AlphaFoldDB" id="A0A1X7SPC0"/>
<dbReference type="OrthoDB" id="289038at2759"/>
<sequence length="91" mass="10439">MVMITSMVKLSKLLHWHNHMILEYTPILCAKKGCFDVAASVSAYDLLIELSTDCLANLKCVANRLIAMHHSCRLMNSKEWELKFNIQCNNQ</sequence>
<reference evidence="1" key="1">
    <citation type="submission" date="2017-05" db="UniProtKB">
        <authorList>
            <consortium name="EnsemblMetazoa"/>
        </authorList>
    </citation>
    <scope>IDENTIFICATION</scope>
</reference>
<dbReference type="InParanoid" id="A0A1X7SPC0"/>
<dbReference type="EnsemblMetazoa" id="Aqu2.1.03927_001">
    <property type="protein sequence ID" value="Aqu2.1.03927_001"/>
    <property type="gene ID" value="Aqu2.1.03927"/>
</dbReference>
<organism evidence="1">
    <name type="scientific">Amphimedon queenslandica</name>
    <name type="common">Sponge</name>
    <dbReference type="NCBI Taxonomy" id="400682"/>
    <lineage>
        <taxon>Eukaryota</taxon>
        <taxon>Metazoa</taxon>
        <taxon>Porifera</taxon>
        <taxon>Demospongiae</taxon>
        <taxon>Heteroscleromorpha</taxon>
        <taxon>Haplosclerida</taxon>
        <taxon>Niphatidae</taxon>
        <taxon>Amphimedon</taxon>
    </lineage>
</organism>
<evidence type="ECO:0000313" key="1">
    <source>
        <dbReference type="EnsemblMetazoa" id="Aqu2.1.03927_001"/>
    </source>
</evidence>